<name>A0A5N6LH17_9ASTR</name>
<dbReference type="OrthoDB" id="1893649at2759"/>
<dbReference type="InterPro" id="IPR052806">
    <property type="entry name" value="Fasciclin-like_AGP"/>
</dbReference>
<sequence>MSFTLNLVFDVLLSHYNSATIFTPPDSSFAESGQHSLSLLQVRFYSMAFSLHSIRSLPFRTKIPTVDSDTFLTVTTPATSDQVSINNVKIVGSPVFDDGSLIVFGIENFFDPNFTVSKPPVSIARLDRCTVSFGGEDNFTFYESANVHLLLCKISWRDLINVDDGTGFDTCLEGFKIKITRSGGTFKVNDVPITFPNMYYSDSVVIHGIRCILSLPKPVDEVSDGDGNPFDETPAKTSGSKLIAFAPDRSEY</sequence>
<keyword evidence="1" id="KW-0732">Signal</keyword>
<comment type="caution">
    <text evidence="2">The sequence shown here is derived from an EMBL/GenBank/DDBJ whole genome shotgun (WGS) entry which is preliminary data.</text>
</comment>
<feature type="chain" id="PRO_5024446850" description="FAS1 domain-containing protein" evidence="1">
    <location>
        <begin position="20"/>
        <end position="252"/>
    </location>
</feature>
<evidence type="ECO:0000313" key="3">
    <source>
        <dbReference type="Proteomes" id="UP000326396"/>
    </source>
</evidence>
<accession>A0A5N6LH17</accession>
<evidence type="ECO:0008006" key="4">
    <source>
        <dbReference type="Google" id="ProtNLM"/>
    </source>
</evidence>
<dbReference type="EMBL" id="SZYD01000730">
    <property type="protein sequence ID" value="KAD1495155.1"/>
    <property type="molecule type" value="Genomic_DNA"/>
</dbReference>
<evidence type="ECO:0000313" key="2">
    <source>
        <dbReference type="EMBL" id="KAD1495155.1"/>
    </source>
</evidence>
<gene>
    <name evidence="2" type="ORF">E3N88_42731</name>
</gene>
<dbReference type="SUPFAM" id="SSF82153">
    <property type="entry name" value="FAS1 domain"/>
    <property type="match status" value="2"/>
</dbReference>
<feature type="signal peptide" evidence="1">
    <location>
        <begin position="1"/>
        <end position="19"/>
    </location>
</feature>
<dbReference type="AlphaFoldDB" id="A0A5N6LH17"/>
<keyword evidence="3" id="KW-1185">Reference proteome</keyword>
<protein>
    <recommendedName>
        <fullName evidence="4">FAS1 domain-containing protein</fullName>
    </recommendedName>
</protein>
<dbReference type="PANTHER" id="PTHR33985">
    <property type="entry name" value="OS02G0491300 PROTEIN-RELATED"/>
    <property type="match status" value="1"/>
</dbReference>
<organism evidence="2 3">
    <name type="scientific">Mikania micrantha</name>
    <name type="common">bitter vine</name>
    <dbReference type="NCBI Taxonomy" id="192012"/>
    <lineage>
        <taxon>Eukaryota</taxon>
        <taxon>Viridiplantae</taxon>
        <taxon>Streptophyta</taxon>
        <taxon>Embryophyta</taxon>
        <taxon>Tracheophyta</taxon>
        <taxon>Spermatophyta</taxon>
        <taxon>Magnoliopsida</taxon>
        <taxon>eudicotyledons</taxon>
        <taxon>Gunneridae</taxon>
        <taxon>Pentapetalae</taxon>
        <taxon>asterids</taxon>
        <taxon>campanulids</taxon>
        <taxon>Asterales</taxon>
        <taxon>Asteraceae</taxon>
        <taxon>Asteroideae</taxon>
        <taxon>Heliantheae alliance</taxon>
        <taxon>Eupatorieae</taxon>
        <taxon>Mikania</taxon>
    </lineage>
</organism>
<reference evidence="2 3" key="1">
    <citation type="submission" date="2019-05" db="EMBL/GenBank/DDBJ databases">
        <title>Mikania micrantha, genome provides insights into the molecular mechanism of rapid growth.</title>
        <authorList>
            <person name="Liu B."/>
        </authorList>
    </citation>
    <scope>NUCLEOTIDE SEQUENCE [LARGE SCALE GENOMIC DNA]</scope>
    <source>
        <strain evidence="2">NLD-2019</strain>
        <tissue evidence="2">Leaf</tissue>
    </source>
</reference>
<dbReference type="InterPro" id="IPR036378">
    <property type="entry name" value="FAS1_dom_sf"/>
</dbReference>
<evidence type="ECO:0000256" key="1">
    <source>
        <dbReference type="SAM" id="SignalP"/>
    </source>
</evidence>
<dbReference type="PANTHER" id="PTHR33985:SF17">
    <property type="entry name" value="FASCICLIN-LIKE ARABINOGALACTAN PROTEIN 20"/>
    <property type="match status" value="1"/>
</dbReference>
<dbReference type="Proteomes" id="UP000326396">
    <property type="component" value="Unassembled WGS sequence"/>
</dbReference>
<proteinExistence type="predicted"/>